<dbReference type="InterPro" id="IPR019804">
    <property type="entry name" value="Ras_G-nucl-exch_fac_CS"/>
</dbReference>
<dbReference type="PANTHER" id="PTHR23113">
    <property type="entry name" value="GUANINE NUCLEOTIDE EXCHANGE FACTOR"/>
    <property type="match status" value="1"/>
</dbReference>
<feature type="domain" description="Ras-GEF" evidence="4">
    <location>
        <begin position="370"/>
        <end position="617"/>
    </location>
</feature>
<dbReference type="Pfam" id="PF00618">
    <property type="entry name" value="RasGEF_N"/>
    <property type="match status" value="1"/>
</dbReference>
<dbReference type="PROSITE" id="PS50009">
    <property type="entry name" value="RASGEF_CAT"/>
    <property type="match status" value="1"/>
</dbReference>
<dbReference type="SMART" id="SM00147">
    <property type="entry name" value="RasGEF"/>
    <property type="match status" value="1"/>
</dbReference>
<dbReference type="InterPro" id="IPR023578">
    <property type="entry name" value="Ras_GEF_dom_sf"/>
</dbReference>
<evidence type="ECO:0000256" key="1">
    <source>
        <dbReference type="ARBA" id="ARBA00022658"/>
    </source>
</evidence>
<evidence type="ECO:0000313" key="7">
    <source>
        <dbReference type="Proteomes" id="UP000242146"/>
    </source>
</evidence>
<dbReference type="EMBL" id="MCGT01000026">
    <property type="protein sequence ID" value="ORX49431.1"/>
    <property type="molecule type" value="Genomic_DNA"/>
</dbReference>
<dbReference type="InterPro" id="IPR001895">
    <property type="entry name" value="RASGEF_cat_dom"/>
</dbReference>
<dbReference type="InterPro" id="IPR000651">
    <property type="entry name" value="Ras-like_Gua-exchang_fac_N"/>
</dbReference>
<reference evidence="6 7" key="1">
    <citation type="submission" date="2016-07" db="EMBL/GenBank/DDBJ databases">
        <title>Pervasive Adenine N6-methylation of Active Genes in Fungi.</title>
        <authorList>
            <consortium name="DOE Joint Genome Institute"/>
            <person name="Mondo S.J."/>
            <person name="Dannebaum R.O."/>
            <person name="Kuo R.C."/>
            <person name="Labutti K."/>
            <person name="Haridas S."/>
            <person name="Kuo A."/>
            <person name="Salamov A."/>
            <person name="Ahrendt S.R."/>
            <person name="Lipzen A."/>
            <person name="Sullivan W."/>
            <person name="Andreopoulos W.B."/>
            <person name="Clum A."/>
            <person name="Lindquist E."/>
            <person name="Daum C."/>
            <person name="Ramamoorthy G.K."/>
            <person name="Gryganskyi A."/>
            <person name="Culley D."/>
            <person name="Magnuson J.K."/>
            <person name="James T.Y."/>
            <person name="O'Malley M.A."/>
            <person name="Stajich J.E."/>
            <person name="Spatafora J.W."/>
            <person name="Visel A."/>
            <person name="Grigoriev I.V."/>
        </authorList>
    </citation>
    <scope>NUCLEOTIDE SEQUENCE [LARGE SCALE GENOMIC DNA]</scope>
    <source>
        <strain evidence="6 7">NRRL 3301</strain>
    </source>
</reference>
<dbReference type="PANTHER" id="PTHR23113:SF368">
    <property type="entry name" value="CELL DIVISION CONTROL PROTEIN 25"/>
    <property type="match status" value="1"/>
</dbReference>
<evidence type="ECO:0000313" key="6">
    <source>
        <dbReference type="EMBL" id="ORX49431.1"/>
    </source>
</evidence>
<proteinExistence type="predicted"/>
<name>A0A1X2GAW4_9FUNG</name>
<feature type="domain" description="N-terminal Ras-GEF" evidence="5">
    <location>
        <begin position="194"/>
        <end position="321"/>
    </location>
</feature>
<dbReference type="PROSITE" id="PS50212">
    <property type="entry name" value="RASGEF_NTER"/>
    <property type="match status" value="1"/>
</dbReference>
<gene>
    <name evidence="6" type="ORF">DM01DRAFT_1338109</name>
</gene>
<dbReference type="Pfam" id="PF00617">
    <property type="entry name" value="RasGEF"/>
    <property type="match status" value="1"/>
</dbReference>
<dbReference type="OrthoDB" id="546434at2759"/>
<feature type="region of interest" description="Disordered" evidence="3">
    <location>
        <begin position="106"/>
        <end position="125"/>
    </location>
</feature>
<keyword evidence="1 2" id="KW-0344">Guanine-nucleotide releasing factor</keyword>
<dbReference type="GO" id="GO:0005886">
    <property type="term" value="C:plasma membrane"/>
    <property type="evidence" value="ECO:0007669"/>
    <property type="project" value="TreeGrafter"/>
</dbReference>
<dbReference type="GO" id="GO:0007265">
    <property type="term" value="P:Ras protein signal transduction"/>
    <property type="evidence" value="ECO:0007669"/>
    <property type="project" value="TreeGrafter"/>
</dbReference>
<sequence>MPPTPPPSSGLTKKPGALTATPRPTHPPLVSIHTEYASPTFIHQQQPPNEKHPRRSLKLYRSESDLRRLKSIFLPSSTPQVHLPLREKKPSHPLLSTILRPFAVARTPSQRDSPGPTLHKSESAWHLWRHKKRQPSLASLKKSASQQMEDNPTPTSGRSTPFADLMMWNRPSEGSILHLSENGQEVLLMERIDGRFQVLAGTVDKLFVKLADETVQDFDYVDAYILNHTEFITSDEFLENLMARFYLEPQLGELDYFNKWQRIIQTKVLHVILRWIKLQFMDFKCNPVLLTRLRAFITGDIPRAGFLTEATSLCDLLDSQESQHDQPRHVIIQAIAKYNRGHQRPASPESPFSPLIPSMPDSTGMLLSLSSKELAQSLTLADFYLLKCITPFDILHHVRKPHLNHCSYHENYIDRLTKRANQLGDWVHHMVYSHSGRTRSLLLKKIIDIAKFCLEWNNFHTSMILTTSLLQPSIQKLQEWSSVAAQEDLTALMGLLDVSNNMYVYRQALGQAKPPLVPFFPLLLKDLTFTMDGNATVYAPTSAGDPPTPLPYFSNDQLINFAKYRTLTQCLHGVLRATFEDYAFSALLGDWLFVDHLQRPPDPAYPLDQVASVMEQSLWSC</sequence>
<dbReference type="Proteomes" id="UP000242146">
    <property type="component" value="Unassembled WGS sequence"/>
</dbReference>
<evidence type="ECO:0000259" key="4">
    <source>
        <dbReference type="PROSITE" id="PS50009"/>
    </source>
</evidence>
<evidence type="ECO:0000259" key="5">
    <source>
        <dbReference type="PROSITE" id="PS50212"/>
    </source>
</evidence>
<feature type="region of interest" description="Disordered" evidence="3">
    <location>
        <begin position="136"/>
        <end position="160"/>
    </location>
</feature>
<dbReference type="AlphaFoldDB" id="A0A1X2GAW4"/>
<dbReference type="SMART" id="SM00229">
    <property type="entry name" value="RasGEFN"/>
    <property type="match status" value="1"/>
</dbReference>
<dbReference type="InterPro" id="IPR036964">
    <property type="entry name" value="RASGEF_cat_dom_sf"/>
</dbReference>
<feature type="region of interest" description="Disordered" evidence="3">
    <location>
        <begin position="1"/>
        <end position="55"/>
    </location>
</feature>
<accession>A0A1X2GAW4</accession>
<dbReference type="Gene3D" id="1.10.840.10">
    <property type="entry name" value="Ras guanine-nucleotide exchange factors catalytic domain"/>
    <property type="match status" value="1"/>
</dbReference>
<dbReference type="GO" id="GO:0005085">
    <property type="term" value="F:guanyl-nucleotide exchange factor activity"/>
    <property type="evidence" value="ECO:0007669"/>
    <property type="project" value="UniProtKB-KW"/>
</dbReference>
<dbReference type="PROSITE" id="PS00720">
    <property type="entry name" value="RASGEF"/>
    <property type="match status" value="1"/>
</dbReference>
<comment type="caution">
    <text evidence="6">The sequence shown here is derived from an EMBL/GenBank/DDBJ whole genome shotgun (WGS) entry which is preliminary data.</text>
</comment>
<dbReference type="SUPFAM" id="SSF48366">
    <property type="entry name" value="Ras GEF"/>
    <property type="match status" value="1"/>
</dbReference>
<organism evidence="6 7">
    <name type="scientific">Hesseltinella vesiculosa</name>
    <dbReference type="NCBI Taxonomy" id="101127"/>
    <lineage>
        <taxon>Eukaryota</taxon>
        <taxon>Fungi</taxon>
        <taxon>Fungi incertae sedis</taxon>
        <taxon>Mucoromycota</taxon>
        <taxon>Mucoromycotina</taxon>
        <taxon>Mucoromycetes</taxon>
        <taxon>Mucorales</taxon>
        <taxon>Cunninghamellaceae</taxon>
        <taxon>Hesseltinella</taxon>
    </lineage>
</organism>
<evidence type="ECO:0000256" key="2">
    <source>
        <dbReference type="PROSITE-ProRule" id="PRU00168"/>
    </source>
</evidence>
<evidence type="ECO:0000256" key="3">
    <source>
        <dbReference type="SAM" id="MobiDB-lite"/>
    </source>
</evidence>
<protein>
    <submittedName>
        <fullName evidence="6">Ras GEF</fullName>
    </submittedName>
</protein>
<dbReference type="Gene3D" id="1.20.870.10">
    <property type="entry name" value="Son of sevenless (SoS) protein Chain: S domain 1"/>
    <property type="match status" value="1"/>
</dbReference>
<feature type="compositionally biased region" description="Polar residues" evidence="3">
    <location>
        <begin position="142"/>
        <end position="159"/>
    </location>
</feature>
<dbReference type="InterPro" id="IPR008937">
    <property type="entry name" value="Ras-like_GEF"/>
</dbReference>
<dbReference type="STRING" id="101127.A0A1X2GAW4"/>
<keyword evidence="7" id="KW-1185">Reference proteome</keyword>
<dbReference type="CDD" id="cd06224">
    <property type="entry name" value="REM"/>
    <property type="match status" value="1"/>
</dbReference>